<gene>
    <name evidence="3" type="ORF">S03H2_21584</name>
</gene>
<dbReference type="InterPro" id="IPR000073">
    <property type="entry name" value="AB_hydrolase_1"/>
</dbReference>
<evidence type="ECO:0000256" key="1">
    <source>
        <dbReference type="ARBA" id="ARBA00022801"/>
    </source>
</evidence>
<evidence type="ECO:0000313" key="3">
    <source>
        <dbReference type="EMBL" id="GAH45482.1"/>
    </source>
</evidence>
<dbReference type="InterPro" id="IPR029058">
    <property type="entry name" value="AB_hydrolase_fold"/>
</dbReference>
<dbReference type="InterPro" id="IPR000639">
    <property type="entry name" value="Epox_hydrolase-like"/>
</dbReference>
<dbReference type="PRINTS" id="PR00111">
    <property type="entry name" value="ABHYDROLASE"/>
</dbReference>
<dbReference type="PANTHER" id="PTHR43329">
    <property type="entry name" value="EPOXIDE HYDROLASE"/>
    <property type="match status" value="1"/>
</dbReference>
<evidence type="ECO:0000259" key="2">
    <source>
        <dbReference type="Pfam" id="PF00561"/>
    </source>
</evidence>
<sequence length="244" mass="28053">MNEKWQHCFVETNGIRMHYVEQGEGFPVLLLHGFPELWYSWRYQIPALATVGFHAIAPDLRGYGETDKPEGIESYDIHHLVGDLVGLLDALGLKRAVIVGHDWGGIITWQPALMYPERIERVISLNTPFQRRGSVRPTEAFSQIPDGRFNYILYFQQPGQAEADIEPNIEAWLEATMRRIAKNQSFITEETLQVYSDAFRKGGLTGPINYYRNMDRNWETTVHLESDRITMPTLMISAENDPIL</sequence>
<accession>X1FKM2</accession>
<feature type="non-terminal residue" evidence="3">
    <location>
        <position position="244"/>
    </location>
</feature>
<name>X1FKM2_9ZZZZ</name>
<protein>
    <recommendedName>
        <fullName evidence="2">AB hydrolase-1 domain-containing protein</fullName>
    </recommendedName>
</protein>
<dbReference type="AlphaFoldDB" id="X1FKM2"/>
<organism evidence="3">
    <name type="scientific">marine sediment metagenome</name>
    <dbReference type="NCBI Taxonomy" id="412755"/>
    <lineage>
        <taxon>unclassified sequences</taxon>
        <taxon>metagenomes</taxon>
        <taxon>ecological metagenomes</taxon>
    </lineage>
</organism>
<reference evidence="3" key="1">
    <citation type="journal article" date="2014" name="Front. Microbiol.">
        <title>High frequency of phylogenetically diverse reductive dehalogenase-homologous genes in deep subseafloor sedimentary metagenomes.</title>
        <authorList>
            <person name="Kawai M."/>
            <person name="Futagami T."/>
            <person name="Toyoda A."/>
            <person name="Takaki Y."/>
            <person name="Nishi S."/>
            <person name="Hori S."/>
            <person name="Arai W."/>
            <person name="Tsubouchi T."/>
            <person name="Morono Y."/>
            <person name="Uchiyama I."/>
            <person name="Ito T."/>
            <person name="Fujiyama A."/>
            <person name="Inagaki F."/>
            <person name="Takami H."/>
        </authorList>
    </citation>
    <scope>NUCLEOTIDE SEQUENCE</scope>
    <source>
        <strain evidence="3">Expedition CK06-06</strain>
    </source>
</reference>
<dbReference type="GO" id="GO:0016787">
    <property type="term" value="F:hydrolase activity"/>
    <property type="evidence" value="ECO:0007669"/>
    <property type="project" value="UniProtKB-KW"/>
</dbReference>
<dbReference type="Gene3D" id="3.40.50.1820">
    <property type="entry name" value="alpha/beta hydrolase"/>
    <property type="match status" value="1"/>
</dbReference>
<dbReference type="EMBL" id="BARU01011509">
    <property type="protein sequence ID" value="GAH45482.1"/>
    <property type="molecule type" value="Genomic_DNA"/>
</dbReference>
<comment type="caution">
    <text evidence="3">The sequence shown here is derived from an EMBL/GenBank/DDBJ whole genome shotgun (WGS) entry which is preliminary data.</text>
</comment>
<dbReference type="Pfam" id="PF00561">
    <property type="entry name" value="Abhydrolase_1"/>
    <property type="match status" value="1"/>
</dbReference>
<proteinExistence type="predicted"/>
<keyword evidence="1" id="KW-0378">Hydrolase</keyword>
<feature type="domain" description="AB hydrolase-1" evidence="2">
    <location>
        <begin position="27"/>
        <end position="243"/>
    </location>
</feature>
<dbReference type="PRINTS" id="PR00412">
    <property type="entry name" value="EPOXHYDRLASE"/>
</dbReference>
<dbReference type="SUPFAM" id="SSF53474">
    <property type="entry name" value="alpha/beta-Hydrolases"/>
    <property type="match status" value="1"/>
</dbReference>